<gene>
    <name evidence="1" type="ORF">DFH08DRAFT_717433</name>
</gene>
<accession>A0AAD6Z8Y0</accession>
<evidence type="ECO:0000313" key="2">
    <source>
        <dbReference type="Proteomes" id="UP001218218"/>
    </source>
</evidence>
<dbReference type="EMBL" id="JARIHO010000071">
    <property type="protein sequence ID" value="KAJ7312536.1"/>
    <property type="molecule type" value="Genomic_DNA"/>
</dbReference>
<protein>
    <submittedName>
        <fullName evidence="1">Uncharacterized protein</fullName>
    </submittedName>
</protein>
<organism evidence="1 2">
    <name type="scientific">Mycena albidolilacea</name>
    <dbReference type="NCBI Taxonomy" id="1033008"/>
    <lineage>
        <taxon>Eukaryota</taxon>
        <taxon>Fungi</taxon>
        <taxon>Dikarya</taxon>
        <taxon>Basidiomycota</taxon>
        <taxon>Agaricomycotina</taxon>
        <taxon>Agaricomycetes</taxon>
        <taxon>Agaricomycetidae</taxon>
        <taxon>Agaricales</taxon>
        <taxon>Marasmiineae</taxon>
        <taxon>Mycenaceae</taxon>
        <taxon>Mycena</taxon>
    </lineage>
</organism>
<name>A0AAD6Z8Y0_9AGAR</name>
<dbReference type="AlphaFoldDB" id="A0AAD6Z8Y0"/>
<dbReference type="Proteomes" id="UP001218218">
    <property type="component" value="Unassembled WGS sequence"/>
</dbReference>
<keyword evidence="2" id="KW-1185">Reference proteome</keyword>
<comment type="caution">
    <text evidence="1">The sequence shown here is derived from an EMBL/GenBank/DDBJ whole genome shotgun (WGS) entry which is preliminary data.</text>
</comment>
<evidence type="ECO:0000313" key="1">
    <source>
        <dbReference type="EMBL" id="KAJ7312536.1"/>
    </source>
</evidence>
<sequence length="163" mass="18365">MAELEGRKIAAPEFSGSAFSTTEIHLPKPTDPEKRWEVRFDTLEVITVLGRYDSNRRGHVILWDDDSIFPLAPGTTILIPTGTKRVSFLPVAADEKQFLFRQYFHSSILRWIEKGGYSDSTADREAATSEEVAAGLAAWEAERSRRARTSPKLFSKLSDVYTL</sequence>
<proteinExistence type="predicted"/>
<reference evidence="1" key="1">
    <citation type="submission" date="2023-03" db="EMBL/GenBank/DDBJ databases">
        <title>Massive genome expansion in bonnet fungi (Mycena s.s.) driven by repeated elements and novel gene families across ecological guilds.</title>
        <authorList>
            <consortium name="Lawrence Berkeley National Laboratory"/>
            <person name="Harder C.B."/>
            <person name="Miyauchi S."/>
            <person name="Viragh M."/>
            <person name="Kuo A."/>
            <person name="Thoen E."/>
            <person name="Andreopoulos B."/>
            <person name="Lu D."/>
            <person name="Skrede I."/>
            <person name="Drula E."/>
            <person name="Henrissat B."/>
            <person name="Morin E."/>
            <person name="Kohler A."/>
            <person name="Barry K."/>
            <person name="LaButti K."/>
            <person name="Morin E."/>
            <person name="Salamov A."/>
            <person name="Lipzen A."/>
            <person name="Mereny Z."/>
            <person name="Hegedus B."/>
            <person name="Baldrian P."/>
            <person name="Stursova M."/>
            <person name="Weitz H."/>
            <person name="Taylor A."/>
            <person name="Grigoriev I.V."/>
            <person name="Nagy L.G."/>
            <person name="Martin F."/>
            <person name="Kauserud H."/>
        </authorList>
    </citation>
    <scope>NUCLEOTIDE SEQUENCE</scope>
    <source>
        <strain evidence="1">CBHHK002</strain>
    </source>
</reference>